<proteinExistence type="predicted"/>
<accession>A0A1C7MUJ5</accession>
<name>A0A1C7MUJ5_9FUNG</name>
<dbReference type="EMBL" id="LUGH01001987">
    <property type="protein sequence ID" value="OBZ80555.1"/>
    <property type="molecule type" value="Genomic_DNA"/>
</dbReference>
<organism evidence="1 2">
    <name type="scientific">Choanephora cucurbitarum</name>
    <dbReference type="NCBI Taxonomy" id="101091"/>
    <lineage>
        <taxon>Eukaryota</taxon>
        <taxon>Fungi</taxon>
        <taxon>Fungi incertae sedis</taxon>
        <taxon>Mucoromycota</taxon>
        <taxon>Mucoromycotina</taxon>
        <taxon>Mucoromycetes</taxon>
        <taxon>Mucorales</taxon>
        <taxon>Mucorineae</taxon>
        <taxon>Choanephoraceae</taxon>
        <taxon>Choanephoroideae</taxon>
        <taxon>Choanephora</taxon>
    </lineage>
</organism>
<keyword evidence="2" id="KW-1185">Reference proteome</keyword>
<dbReference type="OrthoDB" id="2289822at2759"/>
<comment type="caution">
    <text evidence="1">The sequence shown here is derived from an EMBL/GenBank/DDBJ whole genome shotgun (WGS) entry which is preliminary data.</text>
</comment>
<sequence>KTYNSILNQNGLVRARRTREAEYEDDPDDEEGVLSQLWKKFQQAVLNDGIEIANVSIIGIRQAMEKYFGRLSGGSTSLDNNSVKWAARVMIDGIVIQSRWHRGNQKNVKRADNLVIFEAKESIRSRNFS</sequence>
<dbReference type="InParanoid" id="A0A1C7MUJ5"/>
<gene>
    <name evidence="1" type="ORF">A0J61_11395</name>
</gene>
<evidence type="ECO:0000313" key="2">
    <source>
        <dbReference type="Proteomes" id="UP000093000"/>
    </source>
</evidence>
<dbReference type="AlphaFoldDB" id="A0A1C7MUJ5"/>
<protein>
    <submittedName>
        <fullName evidence="1">Uncharacterized protein</fullName>
    </submittedName>
</protein>
<reference evidence="1 2" key="1">
    <citation type="submission" date="2016-03" db="EMBL/GenBank/DDBJ databases">
        <title>Choanephora cucurbitarum.</title>
        <authorList>
            <person name="Min B."/>
            <person name="Park H."/>
            <person name="Park J.-H."/>
            <person name="Shin H.-D."/>
            <person name="Choi I.-G."/>
        </authorList>
    </citation>
    <scope>NUCLEOTIDE SEQUENCE [LARGE SCALE GENOMIC DNA]</scope>
    <source>
        <strain evidence="1 2">KUS-F28377</strain>
    </source>
</reference>
<feature type="non-terminal residue" evidence="1">
    <location>
        <position position="1"/>
    </location>
</feature>
<dbReference type="Proteomes" id="UP000093000">
    <property type="component" value="Unassembled WGS sequence"/>
</dbReference>
<evidence type="ECO:0000313" key="1">
    <source>
        <dbReference type="EMBL" id="OBZ80555.1"/>
    </source>
</evidence>